<evidence type="ECO:0000313" key="13">
    <source>
        <dbReference type="Proteomes" id="UP001591681"/>
    </source>
</evidence>
<comment type="subcellular location">
    <subcellularLocation>
        <location evidence="1">Cytoplasmic vesicle</location>
        <location evidence="1">Secretory vesicle lumen</location>
    </subcellularLocation>
    <subcellularLocation>
        <location evidence="2">Secreted</location>
    </subcellularLocation>
</comment>
<keyword evidence="8" id="KW-0027">Amidation</keyword>
<feature type="region of interest" description="Disordered" evidence="10">
    <location>
        <begin position="115"/>
        <end position="134"/>
    </location>
</feature>
<dbReference type="EMBL" id="JBHFQA010000004">
    <property type="protein sequence ID" value="KAL2099636.1"/>
    <property type="molecule type" value="Genomic_DNA"/>
</dbReference>
<evidence type="ECO:0000256" key="2">
    <source>
        <dbReference type="ARBA" id="ARBA00004613"/>
    </source>
</evidence>
<dbReference type="GO" id="GO:0031410">
    <property type="term" value="C:cytoplasmic vesicle"/>
    <property type="evidence" value="ECO:0007669"/>
    <property type="project" value="UniProtKB-SubCell"/>
</dbReference>
<evidence type="ECO:0000256" key="8">
    <source>
        <dbReference type="ARBA" id="ARBA00022815"/>
    </source>
</evidence>
<dbReference type="PROSITE" id="PS51257">
    <property type="entry name" value="PROKAR_LIPOPROTEIN"/>
    <property type="match status" value="1"/>
</dbReference>
<dbReference type="PANTHER" id="PTHR16866">
    <property type="entry name" value="GASTRIN-RELEASING PEPTIDE"/>
    <property type="match status" value="1"/>
</dbReference>
<organism evidence="12 13">
    <name type="scientific">Coilia grayii</name>
    <name type="common">Gray's grenadier anchovy</name>
    <dbReference type="NCBI Taxonomy" id="363190"/>
    <lineage>
        <taxon>Eukaryota</taxon>
        <taxon>Metazoa</taxon>
        <taxon>Chordata</taxon>
        <taxon>Craniata</taxon>
        <taxon>Vertebrata</taxon>
        <taxon>Euteleostomi</taxon>
        <taxon>Actinopterygii</taxon>
        <taxon>Neopterygii</taxon>
        <taxon>Teleostei</taxon>
        <taxon>Clupei</taxon>
        <taxon>Clupeiformes</taxon>
        <taxon>Clupeoidei</taxon>
        <taxon>Engraulidae</taxon>
        <taxon>Coilinae</taxon>
        <taxon>Coilia</taxon>
    </lineage>
</organism>
<keyword evidence="6" id="KW-0165">Cleavage on pair of basic residues</keyword>
<sequence>MCLPWRCRQLIAISVIFTSVACEGQLNDAGKVYPRGNHWAVGHLMGKKSTDNLLEFGERDGDMGQFVASTAEVRGLDPTLGPSASLWGLIRTLLTSEHNEEHVSRKQVQNILEEKRREEEEREQHRHLKEVGEE</sequence>
<evidence type="ECO:0000256" key="3">
    <source>
        <dbReference type="ARBA" id="ARBA00010012"/>
    </source>
</evidence>
<dbReference type="Proteomes" id="UP001591681">
    <property type="component" value="Unassembled WGS sequence"/>
</dbReference>
<evidence type="ECO:0000256" key="6">
    <source>
        <dbReference type="ARBA" id="ARBA00022685"/>
    </source>
</evidence>
<gene>
    <name evidence="12" type="ORF">ACEWY4_004030</name>
</gene>
<keyword evidence="9" id="KW-0968">Cytoplasmic vesicle</keyword>
<feature type="chain" id="PRO_5044883018" description="Gastrin-releasing peptide" evidence="11">
    <location>
        <begin position="23"/>
        <end position="134"/>
    </location>
</feature>
<proteinExistence type="inferred from homology"/>
<evidence type="ECO:0000256" key="10">
    <source>
        <dbReference type="SAM" id="MobiDB-lite"/>
    </source>
</evidence>
<feature type="signal peptide" evidence="11">
    <location>
        <begin position="1"/>
        <end position="22"/>
    </location>
</feature>
<evidence type="ECO:0000256" key="4">
    <source>
        <dbReference type="ARBA" id="ARBA00016270"/>
    </source>
</evidence>
<dbReference type="Pfam" id="PF02044">
    <property type="entry name" value="Bombesin"/>
    <property type="match status" value="1"/>
</dbReference>
<evidence type="ECO:0000256" key="1">
    <source>
        <dbReference type="ARBA" id="ARBA00004263"/>
    </source>
</evidence>
<dbReference type="PROSITE" id="PS00257">
    <property type="entry name" value="BOMBESIN"/>
    <property type="match status" value="1"/>
</dbReference>
<dbReference type="PANTHER" id="PTHR16866:SF2">
    <property type="entry name" value="GASTRIN-RELEASING PEPTIDE"/>
    <property type="match status" value="1"/>
</dbReference>
<dbReference type="AlphaFoldDB" id="A0ABD1KKY1"/>
<keyword evidence="7 11" id="KW-0732">Signal</keyword>
<dbReference type="InterPro" id="IPR000874">
    <property type="entry name" value="Bombesin"/>
</dbReference>
<evidence type="ECO:0000256" key="7">
    <source>
        <dbReference type="ARBA" id="ARBA00022729"/>
    </source>
</evidence>
<evidence type="ECO:0000256" key="11">
    <source>
        <dbReference type="SAM" id="SignalP"/>
    </source>
</evidence>
<keyword evidence="13" id="KW-1185">Reference proteome</keyword>
<comment type="caution">
    <text evidence="12">The sequence shown here is derived from an EMBL/GenBank/DDBJ whole genome shotgun (WGS) entry which is preliminary data.</text>
</comment>
<protein>
    <recommendedName>
        <fullName evidence="4">Gastrin-releasing peptide</fullName>
    </recommendedName>
</protein>
<dbReference type="GO" id="GO:0005576">
    <property type="term" value="C:extracellular region"/>
    <property type="evidence" value="ECO:0007669"/>
    <property type="project" value="UniProtKB-SubCell"/>
</dbReference>
<evidence type="ECO:0000256" key="5">
    <source>
        <dbReference type="ARBA" id="ARBA00022525"/>
    </source>
</evidence>
<evidence type="ECO:0000256" key="9">
    <source>
        <dbReference type="ARBA" id="ARBA00023329"/>
    </source>
</evidence>
<accession>A0ABD1KKY1</accession>
<keyword evidence="5" id="KW-0964">Secreted</keyword>
<comment type="similarity">
    <text evidence="3">Belongs to the bombesin/neuromedin-B/ranatensin family.</text>
</comment>
<reference evidence="12 13" key="1">
    <citation type="submission" date="2024-09" db="EMBL/GenBank/DDBJ databases">
        <title>A chromosome-level genome assembly of Gray's grenadier anchovy, Coilia grayii.</title>
        <authorList>
            <person name="Fu Z."/>
        </authorList>
    </citation>
    <scope>NUCLEOTIDE SEQUENCE [LARGE SCALE GENOMIC DNA]</scope>
    <source>
        <strain evidence="12">G4</strain>
        <tissue evidence="12">Muscle</tissue>
    </source>
</reference>
<evidence type="ECO:0000313" key="12">
    <source>
        <dbReference type="EMBL" id="KAL2099636.1"/>
    </source>
</evidence>
<name>A0ABD1KKY1_9TELE</name>